<protein>
    <submittedName>
        <fullName evidence="2 3">Uncharacterized protein</fullName>
    </submittedName>
</protein>
<name>A0A2K2DK25_BRADI</name>
<sequence>MPCPLVSTVDIDITLRFTLTGPPLRSTLLSLLPERCGRRWHDSRRAEEVERAGGRRRRPAGIHAKKKDVAPPASVPACPCPPPPCIFSSSCSARGRTMPGSRLCPHPGLLPSP</sequence>
<evidence type="ECO:0000313" key="4">
    <source>
        <dbReference type="Proteomes" id="UP000008810"/>
    </source>
</evidence>
<organism evidence="2">
    <name type="scientific">Brachypodium distachyon</name>
    <name type="common">Purple false brome</name>
    <name type="synonym">Trachynia distachya</name>
    <dbReference type="NCBI Taxonomy" id="15368"/>
    <lineage>
        <taxon>Eukaryota</taxon>
        <taxon>Viridiplantae</taxon>
        <taxon>Streptophyta</taxon>
        <taxon>Embryophyta</taxon>
        <taxon>Tracheophyta</taxon>
        <taxon>Spermatophyta</taxon>
        <taxon>Magnoliopsida</taxon>
        <taxon>Liliopsida</taxon>
        <taxon>Poales</taxon>
        <taxon>Poaceae</taxon>
        <taxon>BOP clade</taxon>
        <taxon>Pooideae</taxon>
        <taxon>Stipodae</taxon>
        <taxon>Brachypodieae</taxon>
        <taxon>Brachypodium</taxon>
    </lineage>
</organism>
<feature type="compositionally biased region" description="Basic residues" evidence="1">
    <location>
        <begin position="54"/>
        <end position="66"/>
    </location>
</feature>
<dbReference type="EMBL" id="CM000880">
    <property type="protein sequence ID" value="PNT74633.1"/>
    <property type="molecule type" value="Genomic_DNA"/>
</dbReference>
<reference evidence="2 3" key="1">
    <citation type="journal article" date="2010" name="Nature">
        <title>Genome sequencing and analysis of the model grass Brachypodium distachyon.</title>
        <authorList>
            <consortium name="International Brachypodium Initiative"/>
        </authorList>
    </citation>
    <scope>NUCLEOTIDE SEQUENCE [LARGE SCALE GENOMIC DNA]</scope>
    <source>
        <strain evidence="2 3">Bd21</strain>
    </source>
</reference>
<feature type="compositionally biased region" description="Basic and acidic residues" evidence="1">
    <location>
        <begin position="43"/>
        <end position="53"/>
    </location>
</feature>
<dbReference type="Proteomes" id="UP000008810">
    <property type="component" value="Chromosome 1"/>
</dbReference>
<dbReference type="EnsemblPlants" id="PNT74633">
    <property type="protein sequence ID" value="PNT74633"/>
    <property type="gene ID" value="BRADI_1g19053v3"/>
</dbReference>
<evidence type="ECO:0000256" key="1">
    <source>
        <dbReference type="SAM" id="MobiDB-lite"/>
    </source>
</evidence>
<reference evidence="3" key="3">
    <citation type="submission" date="2018-08" db="UniProtKB">
        <authorList>
            <consortium name="EnsemblPlants"/>
        </authorList>
    </citation>
    <scope>IDENTIFICATION</scope>
    <source>
        <strain evidence="3">cv. Bd21</strain>
    </source>
</reference>
<evidence type="ECO:0000313" key="2">
    <source>
        <dbReference type="EMBL" id="PNT74633.1"/>
    </source>
</evidence>
<feature type="region of interest" description="Disordered" evidence="1">
    <location>
        <begin position="43"/>
        <end position="75"/>
    </location>
</feature>
<dbReference type="InParanoid" id="A0A2K2DK25"/>
<accession>A0A2K2DK25</accession>
<dbReference type="AlphaFoldDB" id="A0A2K2DK25"/>
<evidence type="ECO:0000313" key="3">
    <source>
        <dbReference type="EnsemblPlants" id="PNT74633"/>
    </source>
</evidence>
<keyword evidence="4" id="KW-1185">Reference proteome</keyword>
<reference evidence="2" key="2">
    <citation type="submission" date="2017-06" db="EMBL/GenBank/DDBJ databases">
        <title>WGS assembly of Brachypodium distachyon.</title>
        <authorList>
            <consortium name="The International Brachypodium Initiative"/>
            <person name="Lucas S."/>
            <person name="Harmon-Smith M."/>
            <person name="Lail K."/>
            <person name="Tice H."/>
            <person name="Grimwood J."/>
            <person name="Bruce D."/>
            <person name="Barry K."/>
            <person name="Shu S."/>
            <person name="Lindquist E."/>
            <person name="Wang M."/>
            <person name="Pitluck S."/>
            <person name="Vogel J.P."/>
            <person name="Garvin D.F."/>
            <person name="Mockler T.C."/>
            <person name="Schmutz J."/>
            <person name="Rokhsar D."/>
            <person name="Bevan M.W."/>
        </authorList>
    </citation>
    <scope>NUCLEOTIDE SEQUENCE</scope>
    <source>
        <strain evidence="2">Bd21</strain>
    </source>
</reference>
<gene>
    <name evidence="2" type="ORF">BRADI_1g19053v3</name>
</gene>
<dbReference type="Gramene" id="PNT74633">
    <property type="protein sequence ID" value="PNT74633"/>
    <property type="gene ID" value="BRADI_1g19053v3"/>
</dbReference>
<proteinExistence type="predicted"/>